<name>A0A6J4I5L9_9BACT</name>
<protein>
    <submittedName>
        <fullName evidence="1">Uncharacterized protein</fullName>
    </submittedName>
</protein>
<sequence>MKQHAWTPDELTEPASGHWDVVRDTNGPVYNPHYLLIVRHRSGSPSRLVLTTSDWEKALEAERAVSRSLARLDNEGFLRLMGLDAPVARTGR</sequence>
<dbReference type="AlphaFoldDB" id="A0A6J4I5L9"/>
<reference evidence="1" key="1">
    <citation type="submission" date="2020-02" db="EMBL/GenBank/DDBJ databases">
        <authorList>
            <person name="Meier V. D."/>
        </authorList>
    </citation>
    <scope>NUCLEOTIDE SEQUENCE</scope>
    <source>
        <strain evidence="1">AVDCRST_MAG63</strain>
    </source>
</reference>
<evidence type="ECO:0000313" key="1">
    <source>
        <dbReference type="EMBL" id="CAA9240920.1"/>
    </source>
</evidence>
<proteinExistence type="predicted"/>
<gene>
    <name evidence="1" type="ORF">AVDCRST_MAG63-1421</name>
</gene>
<accession>A0A6J4I5L9</accession>
<dbReference type="EMBL" id="CADCTO010000186">
    <property type="protein sequence ID" value="CAA9240920.1"/>
    <property type="molecule type" value="Genomic_DNA"/>
</dbReference>
<organism evidence="1">
    <name type="scientific">uncultured Armatimonadetes bacterium</name>
    <dbReference type="NCBI Taxonomy" id="157466"/>
    <lineage>
        <taxon>Bacteria</taxon>
        <taxon>Bacillati</taxon>
        <taxon>Armatimonadota</taxon>
        <taxon>environmental samples</taxon>
    </lineage>
</organism>